<evidence type="ECO:0008006" key="4">
    <source>
        <dbReference type="Google" id="ProtNLM"/>
    </source>
</evidence>
<dbReference type="HOGENOM" id="CLU_056206_0_0_1"/>
<dbReference type="KEGG" id="gtr:GLOTRDRAFT_137034"/>
<accession>S7QEP2</accession>
<feature type="signal peptide" evidence="1">
    <location>
        <begin position="1"/>
        <end position="19"/>
    </location>
</feature>
<feature type="chain" id="PRO_5004544417" description="Carbohydrate-binding module family 19 domain-containing protein" evidence="1">
    <location>
        <begin position="20"/>
        <end position="408"/>
    </location>
</feature>
<protein>
    <recommendedName>
        <fullName evidence="4">Carbohydrate-binding module family 19 domain-containing protein</fullName>
    </recommendedName>
</protein>
<evidence type="ECO:0000256" key="1">
    <source>
        <dbReference type="SAM" id="SignalP"/>
    </source>
</evidence>
<evidence type="ECO:0000313" key="3">
    <source>
        <dbReference type="Proteomes" id="UP000030669"/>
    </source>
</evidence>
<name>S7QEP2_GLOTA</name>
<proteinExistence type="predicted"/>
<evidence type="ECO:0000313" key="2">
    <source>
        <dbReference type="EMBL" id="EPQ58291.1"/>
    </source>
</evidence>
<reference evidence="2 3" key="1">
    <citation type="journal article" date="2012" name="Science">
        <title>The Paleozoic origin of enzymatic lignin decomposition reconstructed from 31 fungal genomes.</title>
        <authorList>
            <person name="Floudas D."/>
            <person name="Binder M."/>
            <person name="Riley R."/>
            <person name="Barry K."/>
            <person name="Blanchette R.A."/>
            <person name="Henrissat B."/>
            <person name="Martinez A.T."/>
            <person name="Otillar R."/>
            <person name="Spatafora J.W."/>
            <person name="Yadav J.S."/>
            <person name="Aerts A."/>
            <person name="Benoit I."/>
            <person name="Boyd A."/>
            <person name="Carlson A."/>
            <person name="Copeland A."/>
            <person name="Coutinho P.M."/>
            <person name="de Vries R.P."/>
            <person name="Ferreira P."/>
            <person name="Findley K."/>
            <person name="Foster B."/>
            <person name="Gaskell J."/>
            <person name="Glotzer D."/>
            <person name="Gorecki P."/>
            <person name="Heitman J."/>
            <person name="Hesse C."/>
            <person name="Hori C."/>
            <person name="Igarashi K."/>
            <person name="Jurgens J.A."/>
            <person name="Kallen N."/>
            <person name="Kersten P."/>
            <person name="Kohler A."/>
            <person name="Kuees U."/>
            <person name="Kumar T.K.A."/>
            <person name="Kuo A."/>
            <person name="LaButti K."/>
            <person name="Larrondo L.F."/>
            <person name="Lindquist E."/>
            <person name="Ling A."/>
            <person name="Lombard V."/>
            <person name="Lucas S."/>
            <person name="Lundell T."/>
            <person name="Martin R."/>
            <person name="McLaughlin D.J."/>
            <person name="Morgenstern I."/>
            <person name="Morin E."/>
            <person name="Murat C."/>
            <person name="Nagy L.G."/>
            <person name="Nolan M."/>
            <person name="Ohm R.A."/>
            <person name="Patyshakuliyeva A."/>
            <person name="Rokas A."/>
            <person name="Ruiz-Duenas F.J."/>
            <person name="Sabat G."/>
            <person name="Salamov A."/>
            <person name="Samejima M."/>
            <person name="Schmutz J."/>
            <person name="Slot J.C."/>
            <person name="St John F."/>
            <person name="Stenlid J."/>
            <person name="Sun H."/>
            <person name="Sun S."/>
            <person name="Syed K."/>
            <person name="Tsang A."/>
            <person name="Wiebenga A."/>
            <person name="Young D."/>
            <person name="Pisabarro A."/>
            <person name="Eastwood D.C."/>
            <person name="Martin F."/>
            <person name="Cullen D."/>
            <person name="Grigoriev I.V."/>
            <person name="Hibbett D.S."/>
        </authorList>
    </citation>
    <scope>NUCLEOTIDE SEQUENCE [LARGE SCALE GENOMIC DNA]</scope>
    <source>
        <strain evidence="2 3">ATCC 11539</strain>
    </source>
</reference>
<dbReference type="OrthoDB" id="2362516at2759"/>
<dbReference type="Proteomes" id="UP000030669">
    <property type="component" value="Unassembled WGS sequence"/>
</dbReference>
<organism evidence="2 3">
    <name type="scientific">Gloeophyllum trabeum (strain ATCC 11539 / FP-39264 / Madison 617)</name>
    <name type="common">Brown rot fungus</name>
    <dbReference type="NCBI Taxonomy" id="670483"/>
    <lineage>
        <taxon>Eukaryota</taxon>
        <taxon>Fungi</taxon>
        <taxon>Dikarya</taxon>
        <taxon>Basidiomycota</taxon>
        <taxon>Agaricomycotina</taxon>
        <taxon>Agaricomycetes</taxon>
        <taxon>Gloeophyllales</taxon>
        <taxon>Gloeophyllaceae</taxon>
        <taxon>Gloeophyllum</taxon>
    </lineage>
</organism>
<keyword evidence="3" id="KW-1185">Reference proteome</keyword>
<dbReference type="GeneID" id="19303678"/>
<dbReference type="AlphaFoldDB" id="S7QEP2"/>
<keyword evidence="1" id="KW-0732">Signal</keyword>
<dbReference type="eggNOG" id="ENOG502SHGB">
    <property type="taxonomic scope" value="Eukaryota"/>
</dbReference>
<dbReference type="RefSeq" id="XP_007863515.1">
    <property type="nucleotide sequence ID" value="XM_007865324.1"/>
</dbReference>
<dbReference type="EMBL" id="KB469298">
    <property type="protein sequence ID" value="EPQ58291.1"/>
    <property type="molecule type" value="Genomic_DNA"/>
</dbReference>
<dbReference type="OMA" id="NADPCAQ"/>
<sequence>MRAFSVVLLPLSAALLASAGPVDRRAAFTLANGQAAQNLNAHFATLTPDSPCTDGQNACINGQFAQCAGGKFAITGCAGGLQCVALPLVNSPGTSVTCDTAADAAARIAATGATGGLTGRSLPESSIEKRAAFTLANGQAAQALNAKFATLAPDSSCTPGENACVNGQFAQCANGNFVTFPCAGGLQCVALPLVNSAGTSITCDTTADAVTRIAATGASGGLTGRSLEARQATAPPACAAKAKRSTDMELVRRIAQSDLPAVAQSWQDLCLKSGGDITTNSPCVTLAGVNGINALLANSDPCAQQDNADAMIDFAKSAGVTNQDALIANAIAFRKHPRNALNINGVVPSTPFCTRAPRNPELQGVVNAQLDGVNPGLFGSPALGVFAFGAAGTCPFGQTPDVATCTCN</sequence>
<gene>
    <name evidence="2" type="ORF">GLOTRDRAFT_137034</name>
</gene>